<comment type="caution">
    <text evidence="4">The sequence shown here is derived from an EMBL/GenBank/DDBJ whole genome shotgun (WGS) entry which is preliminary data.</text>
</comment>
<accession>A0A495K0W0</accession>
<dbReference type="Pfam" id="PF00440">
    <property type="entry name" value="TetR_N"/>
    <property type="match status" value="1"/>
</dbReference>
<dbReference type="PRINTS" id="PR00455">
    <property type="entry name" value="HTHTETR"/>
</dbReference>
<feature type="domain" description="HTH tetR-type" evidence="3">
    <location>
        <begin position="13"/>
        <end position="73"/>
    </location>
</feature>
<evidence type="ECO:0000313" key="5">
    <source>
        <dbReference type="Proteomes" id="UP000274762"/>
    </source>
</evidence>
<dbReference type="PROSITE" id="PS50977">
    <property type="entry name" value="HTH_TETR_2"/>
    <property type="match status" value="1"/>
</dbReference>
<dbReference type="InterPro" id="IPR009057">
    <property type="entry name" value="Homeodomain-like_sf"/>
</dbReference>
<feature type="DNA-binding region" description="H-T-H motif" evidence="2">
    <location>
        <begin position="36"/>
        <end position="55"/>
    </location>
</feature>
<evidence type="ECO:0000256" key="1">
    <source>
        <dbReference type="ARBA" id="ARBA00023125"/>
    </source>
</evidence>
<reference evidence="4 5" key="1">
    <citation type="submission" date="2018-10" db="EMBL/GenBank/DDBJ databases">
        <title>Sequencing the genomes of 1000 actinobacteria strains.</title>
        <authorList>
            <person name="Klenk H.-P."/>
        </authorList>
    </citation>
    <scope>NUCLEOTIDE SEQUENCE [LARGE SCALE GENOMIC DNA]</scope>
    <source>
        <strain evidence="4 5">DSM 44343</strain>
    </source>
</reference>
<dbReference type="SUPFAM" id="SSF46689">
    <property type="entry name" value="Homeodomain-like"/>
    <property type="match status" value="1"/>
</dbReference>
<protein>
    <submittedName>
        <fullName evidence="4">TetR family transcriptional regulator</fullName>
    </submittedName>
</protein>
<proteinExistence type="predicted"/>
<dbReference type="GO" id="GO:0000976">
    <property type="term" value="F:transcription cis-regulatory region binding"/>
    <property type="evidence" value="ECO:0007669"/>
    <property type="project" value="TreeGrafter"/>
</dbReference>
<dbReference type="AlphaFoldDB" id="A0A495K0W0"/>
<name>A0A495K0W0_WILMA</name>
<dbReference type="OrthoDB" id="4541857at2"/>
<dbReference type="RefSeq" id="WP_062797260.1">
    <property type="nucleotide sequence ID" value="NZ_CBCRXS010000010.1"/>
</dbReference>
<dbReference type="PANTHER" id="PTHR30055">
    <property type="entry name" value="HTH-TYPE TRANSCRIPTIONAL REGULATOR RUTR"/>
    <property type="match status" value="1"/>
</dbReference>
<gene>
    <name evidence="4" type="ORF">DFJ75_0880</name>
</gene>
<organism evidence="4 5">
    <name type="scientific">Williamsia marianensis</name>
    <dbReference type="NCBI Taxonomy" id="85044"/>
    <lineage>
        <taxon>Bacteria</taxon>
        <taxon>Bacillati</taxon>
        <taxon>Actinomycetota</taxon>
        <taxon>Actinomycetes</taxon>
        <taxon>Mycobacteriales</taxon>
        <taxon>Nocardiaceae</taxon>
        <taxon>Williamsia</taxon>
    </lineage>
</organism>
<dbReference type="InterPro" id="IPR050109">
    <property type="entry name" value="HTH-type_TetR-like_transc_reg"/>
</dbReference>
<dbReference type="InterPro" id="IPR001647">
    <property type="entry name" value="HTH_TetR"/>
</dbReference>
<dbReference type="PANTHER" id="PTHR30055:SF200">
    <property type="entry name" value="HTH-TYPE TRANSCRIPTIONAL REPRESSOR BDCR"/>
    <property type="match status" value="1"/>
</dbReference>
<dbReference type="Proteomes" id="UP000274762">
    <property type="component" value="Unassembled WGS sequence"/>
</dbReference>
<evidence type="ECO:0000256" key="2">
    <source>
        <dbReference type="PROSITE-ProRule" id="PRU00335"/>
    </source>
</evidence>
<dbReference type="GO" id="GO:0003700">
    <property type="term" value="F:DNA-binding transcription factor activity"/>
    <property type="evidence" value="ECO:0007669"/>
    <property type="project" value="TreeGrafter"/>
</dbReference>
<dbReference type="Gene3D" id="1.10.357.10">
    <property type="entry name" value="Tetracycline Repressor, domain 2"/>
    <property type="match status" value="1"/>
</dbReference>
<dbReference type="EMBL" id="RBKV01000001">
    <property type="protein sequence ID" value="RKR94089.1"/>
    <property type="molecule type" value="Genomic_DNA"/>
</dbReference>
<evidence type="ECO:0000313" key="4">
    <source>
        <dbReference type="EMBL" id="RKR94089.1"/>
    </source>
</evidence>
<evidence type="ECO:0000259" key="3">
    <source>
        <dbReference type="PROSITE" id="PS50977"/>
    </source>
</evidence>
<sequence>MTAASWLGESRSAIAAGRILDVAAELFAEHGVDAVNMNQISAAAGCSRATLYRYFPSRAELQMAFVEREARALSRQLAERLTDVADPARRTTDAIVAAVEAVRTDPVLHSWFRPGSASLAAELGSSSELIKKIVTAFVSDDPTGGSAGPSADEGLRAQFIVRMIVSLLTTPGADATEERAVIERFVTPAVVAPGRFRLAVGNGYH</sequence>
<keyword evidence="1 2" id="KW-0238">DNA-binding</keyword>